<organism evidence="1 2">
    <name type="scientific">Armillaria borealis</name>
    <dbReference type="NCBI Taxonomy" id="47425"/>
    <lineage>
        <taxon>Eukaryota</taxon>
        <taxon>Fungi</taxon>
        <taxon>Dikarya</taxon>
        <taxon>Basidiomycota</taxon>
        <taxon>Agaricomycotina</taxon>
        <taxon>Agaricomycetes</taxon>
        <taxon>Agaricomycetidae</taxon>
        <taxon>Agaricales</taxon>
        <taxon>Marasmiineae</taxon>
        <taxon>Physalacriaceae</taxon>
        <taxon>Armillaria</taxon>
    </lineage>
</organism>
<sequence length="342" mass="39056">MSFVLCKLPCTVTRVLDSDDCPPNDGTEYVAGDFPTYYNPLYYPAMHPDLFCSSSRICEWLQVCFQQESLWSDVRVEFCKGIFFVEDVLIDLRVCLSLSDIASPRFHPRLLCSRRVSGENGCNPSWVYASEADLADSFDGITMRSMSAVTGKSRAVRMRNDAIQFIVRHFIAFTHRIRVMEECGLEALRYMVFELFRQEFGDAMFPKLIQPRNQYRPGTGLCDLLPSCSHLGSVSDSHNRRLENLHLSLLKRWRELTALPSATVADILNCYDAVVELKSTFSVLTVMEKLSDSVFDVLPTTPVMKVSLSILNKSQRNGPRWFLWKPSWNVQGITFKLIVTVR</sequence>
<proteinExistence type="predicted"/>
<gene>
    <name evidence="1" type="ORF">EV421DRAFT_2024460</name>
</gene>
<name>A0AA39IZA4_9AGAR</name>
<evidence type="ECO:0000313" key="2">
    <source>
        <dbReference type="Proteomes" id="UP001175226"/>
    </source>
</evidence>
<accession>A0AA39IZA4</accession>
<comment type="caution">
    <text evidence="1">The sequence shown here is derived from an EMBL/GenBank/DDBJ whole genome shotgun (WGS) entry which is preliminary data.</text>
</comment>
<dbReference type="AlphaFoldDB" id="A0AA39IZA4"/>
<dbReference type="Proteomes" id="UP001175226">
    <property type="component" value="Unassembled WGS sequence"/>
</dbReference>
<dbReference type="EMBL" id="JAUEPT010000110">
    <property type="protein sequence ID" value="KAK0431623.1"/>
    <property type="molecule type" value="Genomic_DNA"/>
</dbReference>
<evidence type="ECO:0000313" key="1">
    <source>
        <dbReference type="EMBL" id="KAK0431623.1"/>
    </source>
</evidence>
<protein>
    <submittedName>
        <fullName evidence="1">Uncharacterized protein</fullName>
    </submittedName>
</protein>
<reference evidence="1" key="1">
    <citation type="submission" date="2023-06" db="EMBL/GenBank/DDBJ databases">
        <authorList>
            <consortium name="Lawrence Berkeley National Laboratory"/>
            <person name="Ahrendt S."/>
            <person name="Sahu N."/>
            <person name="Indic B."/>
            <person name="Wong-Bajracharya J."/>
            <person name="Merenyi Z."/>
            <person name="Ke H.-M."/>
            <person name="Monk M."/>
            <person name="Kocsube S."/>
            <person name="Drula E."/>
            <person name="Lipzen A."/>
            <person name="Balint B."/>
            <person name="Henrissat B."/>
            <person name="Andreopoulos B."/>
            <person name="Martin F.M."/>
            <person name="Harder C.B."/>
            <person name="Rigling D."/>
            <person name="Ford K.L."/>
            <person name="Foster G.D."/>
            <person name="Pangilinan J."/>
            <person name="Papanicolaou A."/>
            <person name="Barry K."/>
            <person name="LaButti K."/>
            <person name="Viragh M."/>
            <person name="Koriabine M."/>
            <person name="Yan M."/>
            <person name="Riley R."/>
            <person name="Champramary S."/>
            <person name="Plett K.L."/>
            <person name="Tsai I.J."/>
            <person name="Slot J."/>
            <person name="Sipos G."/>
            <person name="Plett J."/>
            <person name="Nagy L.G."/>
            <person name="Grigoriev I.V."/>
        </authorList>
    </citation>
    <scope>NUCLEOTIDE SEQUENCE</scope>
    <source>
        <strain evidence="1">FPL87.14</strain>
    </source>
</reference>
<keyword evidence="2" id="KW-1185">Reference proteome</keyword>